<reference evidence="3" key="1">
    <citation type="submission" date="2018-05" db="EMBL/GenBank/DDBJ databases">
        <title>Lack of effect of Wolbachia wMel on the prevalence and abundance of the RNA virome of Drosophila melanogaster.</title>
        <authorList>
            <person name="Shi M."/>
            <person name="White V.L."/>
            <person name="Schlub T."/>
            <person name="Eden J.-S."/>
            <person name="Hoffmann A.A."/>
            <person name="Holmes E.C."/>
        </authorList>
    </citation>
    <scope>NUCLEOTIDE SEQUENCE</scope>
    <source>
        <strain evidence="3">MARminus3606</strain>
    </source>
</reference>
<proteinExistence type="predicted"/>
<keyword evidence="1" id="KW-1133">Transmembrane helix</keyword>
<feature type="transmembrane region" description="Helical" evidence="1">
    <location>
        <begin position="357"/>
        <end position="377"/>
    </location>
</feature>
<organism evidence="3">
    <name type="scientific">Newfield virus</name>
    <dbReference type="NCBI Taxonomy" id="1654354"/>
    <lineage>
        <taxon>Viruses</taxon>
        <taxon>Riboviria</taxon>
        <taxon>Orthornavirae</taxon>
        <taxon>Permutotetraviridae</taxon>
    </lineage>
</organism>
<sequence length="378" mass="41784">MGNGVIFLFILISATTNCCTKIAAERIKPTHPKVKSLGYLDSPYYVTDSCDKSTNVSITLGTFQFYVKSLPSLQCVEILTSGVLTGASCSLPPHCGEVVYTTIKSGFFSSVGRCEGLGFTNTINSNENSWLKGWKLVYNVSFTGTLEAVSDSVVILYDFYRDLYEMVPKFSLEYEYMKLIKNEVVVPTMLSTDDTRFCRERVSPSSNIQLSSCVAKTLDELPCSCRLPAYTSLPSFTSETDKMFVFNADQAFSYRMVSAADVPTHVRVEFFDVHKGLYVICPAYTMSGSIATQYLKGLGSALASSILAIIGTVWQYVSVLLFEFLSVALTPTVSSAIIYASVAQVYLYKYTRIPHPYMVLIISVAFVSLFSLIIVSLH</sequence>
<dbReference type="Pfam" id="PF16506">
    <property type="entry name" value="DiSB-ORF2_chro"/>
    <property type="match status" value="1"/>
</dbReference>
<dbReference type="EMBL" id="MH384302">
    <property type="protein sequence ID" value="AWY11098.1"/>
    <property type="molecule type" value="Genomic_RNA"/>
</dbReference>
<feature type="transmembrane region" description="Helical" evidence="1">
    <location>
        <begin position="294"/>
        <end position="317"/>
    </location>
</feature>
<name>A0A2Z4QKR2_9VIRU</name>
<evidence type="ECO:0000259" key="2">
    <source>
        <dbReference type="Pfam" id="PF16506"/>
    </source>
</evidence>
<keyword evidence="1" id="KW-0472">Membrane</keyword>
<evidence type="ECO:0000313" key="3">
    <source>
        <dbReference type="EMBL" id="AWY11098.1"/>
    </source>
</evidence>
<evidence type="ECO:0000256" key="1">
    <source>
        <dbReference type="SAM" id="Phobius"/>
    </source>
</evidence>
<feature type="transmembrane region" description="Helical" evidence="1">
    <location>
        <begin position="324"/>
        <end position="345"/>
    </location>
</feature>
<feature type="domain" description="Putative virion glycoprotein N-terminal" evidence="2">
    <location>
        <begin position="75"/>
        <end position="315"/>
    </location>
</feature>
<dbReference type="InterPro" id="IPR032433">
    <property type="entry name" value="DiSB-ORF2_chro"/>
</dbReference>
<accession>A0A2Z4QKR2</accession>
<protein>
    <submittedName>
        <fullName evidence="3">Orf2</fullName>
    </submittedName>
</protein>
<keyword evidence="1" id="KW-0812">Transmembrane</keyword>